<keyword evidence="2" id="KW-1185">Reference proteome</keyword>
<evidence type="ECO:0000313" key="2">
    <source>
        <dbReference type="Proteomes" id="UP000886523"/>
    </source>
</evidence>
<sequence length="188" mass="20696">MNKHSTQSACSVTPLLVALSPGIVIIKSVDRHSTQSACPRLTRSSSTATVRVIAREGTFYPVSTWFDITDYCPCIGSTVLAGITLIILIKSMNKHSTQSACSMFRRFMQVMLDYLPGSYYWVAINSSIEFAYDCPTKPTSTTAHSPCLPNPPMSTFRLMRATHNPLISVNVPPAGYKPIPPHQHLPHT</sequence>
<proteinExistence type="predicted"/>
<dbReference type="EMBL" id="MU129169">
    <property type="protein sequence ID" value="KAF9505179.1"/>
    <property type="molecule type" value="Genomic_DNA"/>
</dbReference>
<reference evidence="1" key="1">
    <citation type="journal article" date="2020" name="Nat. Commun.">
        <title>Large-scale genome sequencing of mycorrhizal fungi provides insights into the early evolution of symbiotic traits.</title>
        <authorList>
            <person name="Miyauchi S."/>
            <person name="Kiss E."/>
            <person name="Kuo A."/>
            <person name="Drula E."/>
            <person name="Kohler A."/>
            <person name="Sanchez-Garcia M."/>
            <person name="Morin E."/>
            <person name="Andreopoulos B."/>
            <person name="Barry K.W."/>
            <person name="Bonito G."/>
            <person name="Buee M."/>
            <person name="Carver A."/>
            <person name="Chen C."/>
            <person name="Cichocki N."/>
            <person name="Clum A."/>
            <person name="Culley D."/>
            <person name="Crous P.W."/>
            <person name="Fauchery L."/>
            <person name="Girlanda M."/>
            <person name="Hayes R.D."/>
            <person name="Keri Z."/>
            <person name="LaButti K."/>
            <person name="Lipzen A."/>
            <person name="Lombard V."/>
            <person name="Magnuson J."/>
            <person name="Maillard F."/>
            <person name="Murat C."/>
            <person name="Nolan M."/>
            <person name="Ohm R.A."/>
            <person name="Pangilinan J."/>
            <person name="Pereira M.F."/>
            <person name="Perotto S."/>
            <person name="Peter M."/>
            <person name="Pfister S."/>
            <person name="Riley R."/>
            <person name="Sitrit Y."/>
            <person name="Stielow J.B."/>
            <person name="Szollosi G."/>
            <person name="Zifcakova L."/>
            <person name="Stursova M."/>
            <person name="Spatafora J.W."/>
            <person name="Tedersoo L."/>
            <person name="Vaario L.M."/>
            <person name="Yamada A."/>
            <person name="Yan M."/>
            <person name="Wang P."/>
            <person name="Xu J."/>
            <person name="Bruns T."/>
            <person name="Baldrian P."/>
            <person name="Vilgalys R."/>
            <person name="Dunand C."/>
            <person name="Henrissat B."/>
            <person name="Grigoriev I.V."/>
            <person name="Hibbett D."/>
            <person name="Nagy L.G."/>
            <person name="Martin F.M."/>
        </authorList>
    </citation>
    <scope>NUCLEOTIDE SEQUENCE</scope>
    <source>
        <strain evidence="1">UP504</strain>
    </source>
</reference>
<name>A0A9P6DND4_9AGAM</name>
<gene>
    <name evidence="1" type="ORF">BS47DRAFT_1400646</name>
</gene>
<protein>
    <submittedName>
        <fullName evidence="1">Uncharacterized protein</fullName>
    </submittedName>
</protein>
<accession>A0A9P6DND4</accession>
<organism evidence="1 2">
    <name type="scientific">Hydnum rufescens UP504</name>
    <dbReference type="NCBI Taxonomy" id="1448309"/>
    <lineage>
        <taxon>Eukaryota</taxon>
        <taxon>Fungi</taxon>
        <taxon>Dikarya</taxon>
        <taxon>Basidiomycota</taxon>
        <taxon>Agaricomycotina</taxon>
        <taxon>Agaricomycetes</taxon>
        <taxon>Cantharellales</taxon>
        <taxon>Hydnaceae</taxon>
        <taxon>Hydnum</taxon>
    </lineage>
</organism>
<dbReference type="Proteomes" id="UP000886523">
    <property type="component" value="Unassembled WGS sequence"/>
</dbReference>
<comment type="caution">
    <text evidence="1">The sequence shown here is derived from an EMBL/GenBank/DDBJ whole genome shotgun (WGS) entry which is preliminary data.</text>
</comment>
<evidence type="ECO:0000313" key="1">
    <source>
        <dbReference type="EMBL" id="KAF9505179.1"/>
    </source>
</evidence>
<dbReference type="AlphaFoldDB" id="A0A9P6DND4"/>